<dbReference type="Proteomes" id="UP000236370">
    <property type="component" value="Unassembled WGS sequence"/>
</dbReference>
<feature type="non-terminal residue" evidence="1">
    <location>
        <position position="132"/>
    </location>
</feature>
<reference evidence="1 2" key="1">
    <citation type="submission" date="2017-12" db="EMBL/GenBank/DDBJ databases">
        <title>High-resolution comparative analysis of great ape genomes.</title>
        <authorList>
            <person name="Pollen A."/>
            <person name="Hastie A."/>
            <person name="Hormozdiari F."/>
            <person name="Dougherty M."/>
            <person name="Liu R."/>
            <person name="Chaisson M."/>
            <person name="Hoppe E."/>
            <person name="Hill C."/>
            <person name="Pang A."/>
            <person name="Hillier L."/>
            <person name="Baker C."/>
            <person name="Armstrong J."/>
            <person name="Shendure J."/>
            <person name="Paten B."/>
            <person name="Wilson R."/>
            <person name="Chao H."/>
            <person name="Schneider V."/>
            <person name="Ventura M."/>
            <person name="Kronenberg Z."/>
            <person name="Murali S."/>
            <person name="Gordon D."/>
            <person name="Cantsilieris S."/>
            <person name="Munson K."/>
            <person name="Nelson B."/>
            <person name="Raja A."/>
            <person name="Underwood J."/>
            <person name="Diekhans M."/>
            <person name="Fiddes I."/>
            <person name="Haussler D."/>
            <person name="Eichler E."/>
        </authorList>
    </citation>
    <scope>NUCLEOTIDE SEQUENCE [LARGE SCALE GENOMIC DNA]</scope>
    <source>
        <strain evidence="1">Yerkes chimp pedigree #C0471</strain>
    </source>
</reference>
<organism evidence="1 2">
    <name type="scientific">Pan troglodytes</name>
    <name type="common">Chimpanzee</name>
    <dbReference type="NCBI Taxonomy" id="9598"/>
    <lineage>
        <taxon>Eukaryota</taxon>
        <taxon>Metazoa</taxon>
        <taxon>Chordata</taxon>
        <taxon>Craniata</taxon>
        <taxon>Vertebrata</taxon>
        <taxon>Euteleostomi</taxon>
        <taxon>Mammalia</taxon>
        <taxon>Eutheria</taxon>
        <taxon>Euarchontoglires</taxon>
        <taxon>Primates</taxon>
        <taxon>Haplorrhini</taxon>
        <taxon>Catarrhini</taxon>
        <taxon>Hominidae</taxon>
        <taxon>Pan</taxon>
    </lineage>
</organism>
<gene>
    <name evidence="1" type="ORF">CK820_G0030314</name>
</gene>
<evidence type="ECO:0000313" key="1">
    <source>
        <dbReference type="EMBL" id="PNI96024.1"/>
    </source>
</evidence>
<sequence>MGIGCPGDFCDIPDPNCGALERTALHFVGRVFPPRPLLVLFTSPDLSSETLPFSRKSTQETRKMATGLLRAKKEKFHLLNQNSLLSWSKGKSPGERRENVHWTSVQGEWFQLLPIQYEVGCRFVTDNSSYFE</sequence>
<proteinExistence type="predicted"/>
<evidence type="ECO:0000313" key="2">
    <source>
        <dbReference type="Proteomes" id="UP000236370"/>
    </source>
</evidence>
<accession>A0A2J8QIA2</accession>
<comment type="caution">
    <text evidence="1">The sequence shown here is derived from an EMBL/GenBank/DDBJ whole genome shotgun (WGS) entry which is preliminary data.</text>
</comment>
<name>A0A2J8QIA2_PANTR</name>
<dbReference type="EMBL" id="NBAG03000037">
    <property type="protein sequence ID" value="PNI96024.1"/>
    <property type="molecule type" value="Genomic_DNA"/>
</dbReference>
<protein>
    <submittedName>
        <fullName evidence="1">HKR1 isoform 21</fullName>
    </submittedName>
</protein>
<dbReference type="AlphaFoldDB" id="A0A2J8QIA2"/>